<dbReference type="AlphaFoldDB" id="A0A3N1NTN9"/>
<dbReference type="PROSITE" id="PS51257">
    <property type="entry name" value="PROKAR_LIPOPROTEIN"/>
    <property type="match status" value="1"/>
</dbReference>
<evidence type="ECO:0000313" key="4">
    <source>
        <dbReference type="EMBL" id="ROQ18548.1"/>
    </source>
</evidence>
<organism evidence="4 5">
    <name type="scientific">Marinimicrobium koreense</name>
    <dbReference type="NCBI Taxonomy" id="306545"/>
    <lineage>
        <taxon>Bacteria</taxon>
        <taxon>Pseudomonadati</taxon>
        <taxon>Pseudomonadota</taxon>
        <taxon>Gammaproteobacteria</taxon>
        <taxon>Cellvibrionales</taxon>
        <taxon>Cellvibrionaceae</taxon>
        <taxon>Marinimicrobium</taxon>
    </lineage>
</organism>
<dbReference type="Proteomes" id="UP000273643">
    <property type="component" value="Unassembled WGS sequence"/>
</dbReference>
<dbReference type="Pfam" id="PF22124">
    <property type="entry name" value="Glyco_hydro_95_cat"/>
    <property type="match status" value="1"/>
</dbReference>
<dbReference type="OrthoDB" id="9802600at2"/>
<dbReference type="InterPro" id="IPR012341">
    <property type="entry name" value="6hp_glycosidase-like_sf"/>
</dbReference>
<dbReference type="PANTHER" id="PTHR31084:SF0">
    <property type="entry name" value="ALPHA-L-FUCOSIDASE 2"/>
    <property type="match status" value="1"/>
</dbReference>
<dbReference type="RefSeq" id="WP_123639156.1">
    <property type="nucleotide sequence ID" value="NZ_RJUK01000002.1"/>
</dbReference>
<sequence>MFNRLLSVLHRPTLLQGLGIVSLSLLTACQPTDTTSPDTVAVDAQPLTFWYDRPAEAWTEALPLGNGRLGAMVFGGVDQAVLQLNEDTVWAGGPQNNVKPSLKPHLEKVAELVLANRHEEAQAYADEHIKSHHDGMPYQTVGNLVIDPQHPAQANDYRRTLDIGQALAQVRYEVDGVTYQRETFAALSAPVIVTRWTASEAGKLDLDLGFNSPMDHSVSVDNQRLRVEGKGGDHEGVEGKIRFTALVNPILEGGTLDSTEQGLRIRGADRVTVYTAMATNFVRYDDVSADPSTRAEQHLADGLRRSYEELRSAHIAAYRDQFDRVSLDLGPAPAEDQPTDQRLANFREQNDPHLAALYFQFGRYLLISSSQPGTQPANLQGIWNDQLTPPWDSKYTLNINAEMNYWPAESTNLSELHEPLFGMLKDLSVTGRESARELYDADGWMVHHNTDIWRITGQVDGAYMWGQWLGGAAWLSQHIGYRYHHTGNRDFLAEHYPILRDAARFYASVLTEDPDTGWLVLVPSNSPENDYLHRDDGVQAAIDAGVTMDNQLVFDLFSLVVEAAEVLGQDAELAAELRQLRDRLPPMQIGQHGQLQEWLQDWDSPEDKHRHVSHLYGLHPSNQISPYRTPELFSAVRTSMEMRGDESTGWSMGWKVGIWARLQDGNRAYKLLTDQIKLVTEDSAQFEAGGTYANMFAAHPPYQIDGNFGVTAGIAEMLVQSHDGAIHLLPALPDAWPEGNVKGLVTRGGFIIDMSWREGKVSELSVRSTLGGPLRLRVHSDLTPAGDFALEPVREGAPSDNPLLQVPVIKTPIIHQPEAVQPVDVAPSQLLETQTQRGQAYRFKG</sequence>
<evidence type="ECO:0000259" key="2">
    <source>
        <dbReference type="Pfam" id="PF21307"/>
    </source>
</evidence>
<dbReference type="Pfam" id="PF14498">
    <property type="entry name" value="Glyco_hyd_65N_2"/>
    <property type="match status" value="1"/>
</dbReference>
<dbReference type="Gene3D" id="2.60.40.1180">
    <property type="entry name" value="Golgi alpha-mannosidase II"/>
    <property type="match status" value="1"/>
</dbReference>
<accession>A0A3N1NTN9</accession>
<dbReference type="InterPro" id="IPR013780">
    <property type="entry name" value="Glyco_hydro_b"/>
</dbReference>
<feature type="domain" description="Glycosyl hydrolase family 95 catalytic" evidence="3">
    <location>
        <begin position="306"/>
        <end position="718"/>
    </location>
</feature>
<feature type="domain" description="Alpha fucosidase A-like C-terminal" evidence="2">
    <location>
        <begin position="720"/>
        <end position="782"/>
    </location>
</feature>
<dbReference type="InterPro" id="IPR049053">
    <property type="entry name" value="AFCA-like_C"/>
</dbReference>
<feature type="domain" description="Glycosyl hydrolase family 95 N-terminal" evidence="1">
    <location>
        <begin position="50"/>
        <end position="283"/>
    </location>
</feature>
<evidence type="ECO:0000259" key="3">
    <source>
        <dbReference type="Pfam" id="PF22124"/>
    </source>
</evidence>
<dbReference type="GO" id="GO:0004560">
    <property type="term" value="F:alpha-L-fucosidase activity"/>
    <property type="evidence" value="ECO:0007669"/>
    <property type="project" value="InterPro"/>
</dbReference>
<keyword evidence="5" id="KW-1185">Reference proteome</keyword>
<dbReference type="GO" id="GO:0005975">
    <property type="term" value="P:carbohydrate metabolic process"/>
    <property type="evidence" value="ECO:0007669"/>
    <property type="project" value="InterPro"/>
</dbReference>
<dbReference type="EMBL" id="RJUK01000002">
    <property type="protein sequence ID" value="ROQ18548.1"/>
    <property type="molecule type" value="Genomic_DNA"/>
</dbReference>
<dbReference type="InterPro" id="IPR027414">
    <property type="entry name" value="GH95_N_dom"/>
</dbReference>
<gene>
    <name evidence="4" type="ORF">EDC38_2776</name>
</gene>
<reference evidence="4 5" key="1">
    <citation type="submission" date="2018-11" db="EMBL/GenBank/DDBJ databases">
        <title>Genomic Encyclopedia of Type Strains, Phase IV (KMG-IV): sequencing the most valuable type-strain genomes for metagenomic binning, comparative biology and taxonomic classification.</title>
        <authorList>
            <person name="Goeker M."/>
        </authorList>
    </citation>
    <scope>NUCLEOTIDE SEQUENCE [LARGE SCALE GENOMIC DNA]</scope>
    <source>
        <strain evidence="4 5">DSM 16974</strain>
    </source>
</reference>
<dbReference type="InterPro" id="IPR054363">
    <property type="entry name" value="GH95_cat"/>
</dbReference>
<dbReference type="Gene3D" id="2.70.98.50">
    <property type="entry name" value="putative glycoside hydrolase family protein from bacillus halodurans"/>
    <property type="match status" value="1"/>
</dbReference>
<protein>
    <submittedName>
        <fullName evidence="4">Alpha-L-fucosidase 2</fullName>
    </submittedName>
</protein>
<dbReference type="SUPFAM" id="SSF48208">
    <property type="entry name" value="Six-hairpin glycosidases"/>
    <property type="match status" value="1"/>
</dbReference>
<dbReference type="PANTHER" id="PTHR31084">
    <property type="entry name" value="ALPHA-L-FUCOSIDASE 2"/>
    <property type="match status" value="1"/>
</dbReference>
<dbReference type="InterPro" id="IPR008928">
    <property type="entry name" value="6-hairpin_glycosidase_sf"/>
</dbReference>
<dbReference type="InterPro" id="IPR016518">
    <property type="entry name" value="Alpha-L-fucosidase"/>
</dbReference>
<dbReference type="Gene3D" id="1.50.10.10">
    <property type="match status" value="1"/>
</dbReference>
<evidence type="ECO:0000313" key="5">
    <source>
        <dbReference type="Proteomes" id="UP000273643"/>
    </source>
</evidence>
<name>A0A3N1NTN9_9GAMM</name>
<evidence type="ECO:0000259" key="1">
    <source>
        <dbReference type="Pfam" id="PF14498"/>
    </source>
</evidence>
<proteinExistence type="predicted"/>
<dbReference type="PIRSF" id="PIRSF007663">
    <property type="entry name" value="UCP007663"/>
    <property type="match status" value="1"/>
</dbReference>
<comment type="caution">
    <text evidence="4">The sequence shown here is derived from an EMBL/GenBank/DDBJ whole genome shotgun (WGS) entry which is preliminary data.</text>
</comment>
<dbReference type="Pfam" id="PF21307">
    <property type="entry name" value="Glyco_hydro_95_C"/>
    <property type="match status" value="1"/>
</dbReference>